<dbReference type="InterPro" id="IPR013217">
    <property type="entry name" value="Methyltransf_12"/>
</dbReference>
<dbReference type="Pfam" id="PF00501">
    <property type="entry name" value="AMP-binding"/>
    <property type="match status" value="4"/>
</dbReference>
<evidence type="ECO:0000256" key="4">
    <source>
        <dbReference type="ARBA" id="ARBA00022737"/>
    </source>
</evidence>
<dbReference type="PROSITE" id="PS00012">
    <property type="entry name" value="PHOSPHOPANTETHEINE"/>
    <property type="match status" value="1"/>
</dbReference>
<dbReference type="GO" id="GO:0043041">
    <property type="term" value="P:amino acid activation for nonribosomal peptide biosynthetic process"/>
    <property type="evidence" value="ECO:0007669"/>
    <property type="project" value="TreeGrafter"/>
</dbReference>
<dbReference type="NCBIfam" id="TIGR01733">
    <property type="entry name" value="AA-adenyl-dom"/>
    <property type="match status" value="2"/>
</dbReference>
<gene>
    <name evidence="6" type="ORF">J3U87_33835</name>
</gene>
<dbReference type="PROSITE" id="PS50075">
    <property type="entry name" value="CARRIER"/>
    <property type="match status" value="2"/>
</dbReference>
<dbReference type="EMBL" id="CP071793">
    <property type="protein sequence ID" value="QTD50593.1"/>
    <property type="molecule type" value="Genomic_DNA"/>
</dbReference>
<dbReference type="InterPro" id="IPR029063">
    <property type="entry name" value="SAM-dependent_MTases_sf"/>
</dbReference>
<dbReference type="PANTHER" id="PTHR45527">
    <property type="entry name" value="NONRIBOSOMAL PEPTIDE SYNTHETASE"/>
    <property type="match status" value="1"/>
</dbReference>
<dbReference type="Pfam" id="PF00668">
    <property type="entry name" value="Condensation"/>
    <property type="match status" value="2"/>
</dbReference>
<dbReference type="InterPro" id="IPR009081">
    <property type="entry name" value="PP-bd_ACP"/>
</dbReference>
<dbReference type="InterPro" id="IPR020802">
    <property type="entry name" value="TesA-like"/>
</dbReference>
<dbReference type="InterPro" id="IPR001242">
    <property type="entry name" value="Condensation_dom"/>
</dbReference>
<dbReference type="CDD" id="cd02440">
    <property type="entry name" value="AdoMet_MTases"/>
    <property type="match status" value="1"/>
</dbReference>
<dbReference type="InterPro" id="IPR036736">
    <property type="entry name" value="ACP-like_sf"/>
</dbReference>
<dbReference type="GO" id="GO:0031177">
    <property type="term" value="F:phosphopantetheine binding"/>
    <property type="evidence" value="ECO:0007669"/>
    <property type="project" value="InterPro"/>
</dbReference>
<dbReference type="SUPFAM" id="SSF47336">
    <property type="entry name" value="ACP-like"/>
    <property type="match status" value="1"/>
</dbReference>
<feature type="domain" description="Carrier" evidence="5">
    <location>
        <begin position="938"/>
        <end position="1013"/>
    </location>
</feature>
<dbReference type="InterPro" id="IPR042099">
    <property type="entry name" value="ANL_N_sf"/>
</dbReference>
<evidence type="ECO:0000256" key="3">
    <source>
        <dbReference type="ARBA" id="ARBA00022553"/>
    </source>
</evidence>
<dbReference type="Gene3D" id="3.30.559.10">
    <property type="entry name" value="Chloramphenicol acetyltransferase-like domain"/>
    <property type="match status" value="2"/>
</dbReference>
<dbReference type="KEGG" id="scor:J3U87_33835"/>
<comment type="cofactor">
    <cofactor evidence="1">
        <name>pantetheine 4'-phosphate</name>
        <dbReference type="ChEBI" id="CHEBI:47942"/>
    </cofactor>
</comment>
<keyword evidence="2" id="KW-0596">Phosphopantetheine</keyword>
<accession>A0A8A4TM02</accession>
<feature type="domain" description="Carrier" evidence="5">
    <location>
        <begin position="2689"/>
        <end position="2764"/>
    </location>
</feature>
<dbReference type="InterPro" id="IPR006162">
    <property type="entry name" value="Ppantetheine_attach_site"/>
</dbReference>
<dbReference type="Pfam" id="PF00975">
    <property type="entry name" value="Thioesterase"/>
    <property type="match status" value="1"/>
</dbReference>
<protein>
    <submittedName>
        <fullName evidence="6">Amino acid adenylation domain-containing protein</fullName>
    </submittedName>
</protein>
<keyword evidence="3" id="KW-0597">Phosphoprotein</keyword>
<dbReference type="Gene3D" id="3.40.50.1820">
    <property type="entry name" value="alpha/beta hydrolase"/>
    <property type="match status" value="1"/>
</dbReference>
<proteinExistence type="predicted"/>
<dbReference type="GO" id="GO:0009403">
    <property type="term" value="P:toxin biosynthetic process"/>
    <property type="evidence" value="ECO:0007669"/>
    <property type="project" value="UniProtKB-ARBA"/>
</dbReference>
<dbReference type="InterPro" id="IPR025110">
    <property type="entry name" value="AMP-bd_C"/>
</dbReference>
<dbReference type="Gene3D" id="3.40.50.12780">
    <property type="entry name" value="N-terminal domain of ligase-like"/>
    <property type="match status" value="1"/>
</dbReference>
<dbReference type="SUPFAM" id="SSF53474">
    <property type="entry name" value="alpha/beta-Hydrolases"/>
    <property type="match status" value="1"/>
</dbReference>
<dbReference type="Gene3D" id="3.30.559.30">
    <property type="entry name" value="Nonribosomal peptide synthetase, condensation domain"/>
    <property type="match status" value="2"/>
</dbReference>
<dbReference type="Pfam" id="PF13193">
    <property type="entry name" value="AMP-binding_C"/>
    <property type="match status" value="2"/>
</dbReference>
<dbReference type="Proteomes" id="UP000663929">
    <property type="component" value="Chromosome"/>
</dbReference>
<organism evidence="6 7">
    <name type="scientific">Sulfidibacter corallicola</name>
    <dbReference type="NCBI Taxonomy" id="2818388"/>
    <lineage>
        <taxon>Bacteria</taxon>
        <taxon>Pseudomonadati</taxon>
        <taxon>Acidobacteriota</taxon>
        <taxon>Holophagae</taxon>
        <taxon>Acanthopleuribacterales</taxon>
        <taxon>Acanthopleuribacteraceae</taxon>
        <taxon>Sulfidibacter</taxon>
    </lineage>
</organism>
<dbReference type="InterPro" id="IPR020845">
    <property type="entry name" value="AMP-binding_CS"/>
</dbReference>
<dbReference type="Gene3D" id="3.40.50.980">
    <property type="match status" value="5"/>
</dbReference>
<reference evidence="6" key="1">
    <citation type="submission" date="2021-03" db="EMBL/GenBank/DDBJ databases">
        <title>Acanthopleuribacteraceae sp. M133.</title>
        <authorList>
            <person name="Wang G."/>
        </authorList>
    </citation>
    <scope>NUCLEOTIDE SEQUENCE</scope>
    <source>
        <strain evidence="6">M133</strain>
    </source>
</reference>
<evidence type="ECO:0000259" key="5">
    <source>
        <dbReference type="PROSITE" id="PS50075"/>
    </source>
</evidence>
<dbReference type="SMART" id="SM00823">
    <property type="entry name" value="PKS_PP"/>
    <property type="match status" value="2"/>
</dbReference>
<name>A0A8A4TM02_SULCO</name>
<dbReference type="Gene3D" id="3.40.50.150">
    <property type="entry name" value="Vaccinia Virus protein VP39"/>
    <property type="match status" value="1"/>
</dbReference>
<dbReference type="RefSeq" id="WP_272932444.1">
    <property type="nucleotide sequence ID" value="NZ_CP071793.1"/>
</dbReference>
<keyword evidence="7" id="KW-1185">Reference proteome</keyword>
<dbReference type="InterPro" id="IPR001031">
    <property type="entry name" value="Thioesterase"/>
</dbReference>
<dbReference type="InterPro" id="IPR020806">
    <property type="entry name" value="PKS_PP-bd"/>
</dbReference>
<dbReference type="Gene3D" id="1.10.1200.10">
    <property type="entry name" value="ACP-like"/>
    <property type="match status" value="2"/>
</dbReference>
<evidence type="ECO:0000256" key="1">
    <source>
        <dbReference type="ARBA" id="ARBA00001957"/>
    </source>
</evidence>
<keyword evidence="4" id="KW-0677">Repeat</keyword>
<dbReference type="NCBIfam" id="NF003417">
    <property type="entry name" value="PRK04813.1"/>
    <property type="match status" value="4"/>
</dbReference>
<dbReference type="Pfam" id="PF08242">
    <property type="entry name" value="Methyltransf_12"/>
    <property type="match status" value="1"/>
</dbReference>
<dbReference type="GO" id="GO:0005737">
    <property type="term" value="C:cytoplasm"/>
    <property type="evidence" value="ECO:0007669"/>
    <property type="project" value="TreeGrafter"/>
</dbReference>
<dbReference type="CDD" id="cd19531">
    <property type="entry name" value="LCL_NRPS-like"/>
    <property type="match status" value="1"/>
</dbReference>
<dbReference type="InterPro" id="IPR023213">
    <property type="entry name" value="CAT-like_dom_sf"/>
</dbReference>
<dbReference type="PANTHER" id="PTHR45527:SF1">
    <property type="entry name" value="FATTY ACID SYNTHASE"/>
    <property type="match status" value="1"/>
</dbReference>
<evidence type="ECO:0000256" key="2">
    <source>
        <dbReference type="ARBA" id="ARBA00022450"/>
    </source>
</evidence>
<evidence type="ECO:0000313" key="7">
    <source>
        <dbReference type="Proteomes" id="UP000663929"/>
    </source>
</evidence>
<dbReference type="SUPFAM" id="SSF53335">
    <property type="entry name" value="S-adenosyl-L-methionine-dependent methyltransferases"/>
    <property type="match status" value="1"/>
</dbReference>
<sequence length="2988" mass="334076">MRNDFPLSGTQLGMWIDQQRSPESVQRLCPARIDLNTAIEESAWRRAVHMAWETQDGWRMSIHEEDGEVFQRFDPNIEPIAIYKELSGEVDPEKVAETILSEATSRSFPLDDPKFTFFLFRMSSTRSRIALVGHHVFGDGWCYLGFLDKVFQLATAEAPNPDTKLVKHRSYRNFLEKEARYSKSADETRDREFWERTLAHPPAPLMATPPDEFESYRSIRRLNPTQRAQIFKRCRAEGATAFPFFLAVLALFHGRYFDRESFLVTVPVLNRDNRDDLETMGLFLKVLPVPIETRFTGSFWDFVRHLQDRVRECTAHRRFPMHHHTRSGEIGKCLRSLGLSYLPYKGHGSPALEQRHRQGEAAVLTVFQTRGEQDSLMTLETRTDVIEAAQNESMLDQIMDQIVRICDMQDLPADQVPLLAKPTAETAAAAPPAEDRSWGTIEERFSKIVRSQPDHLALEFGMETRTYRELARASHRMASQLAPKIEPEARIGLAMPASIDFITAALAVVRAGGVYVPLDPEYPRERLAQMCALADIRLVLTQDGQPEGVQGLDTEVRRLTELPPPREDFVPPIRPDLSLTNIIFTSGTTGTPKPIALPARGMLRLVDVCRDTGYLSPKMRLGRMGNLSFDLSNFEIWGTLLSGGTISDIPRRLLFQSDLFARALATQRISHMLLPTALFHHVVRESPNCLEPLNGLIVGGEPANPGLFRQAAAAARDTRIYNGYGPAECSVFCTAHLIDPEETSSRIPIGQELPTDDIWIMDRKLRALPDGATGEILIGGPGLARGYLNRPGLTAGRFVPHPFHAGERLYRTGDLGRRLPDGSLDILGRIDNQVKIRGHRIELEDVETMLLKHPDIRETAVLALPDPMGGQFLAAFVVSRNTDKGAIRADLTEYMLPYMIPERLAILERLPHTANGKVDRRALASQVEPAREPDSKDTPATELESQILALWKQRFKLGTVATTANFTEVGGNSLAAMYLAAGVSRLANTKVSVSDIFRHGTVRQLAAAIEARTNSDANRTLTQAERSFLVETINDTAHTNRHPSLFEAFAAMATRIPGAPALANKDRQWTFGQVHRQALALAETLVVAHGIEPDDRVGILADPSVACTTAVLAVLAAGATYVPMSAAFPSARLQHIVEDCGIELILHDPSFAPSVADAVTWRAFPNDELQGDASFSARPRLPLSPATVLYTSGSTGRPKGALLTHAGIMRMVEDRRLVVLSPGDTLLQSGNFVFDVSCFEMFAPLLRGARTYILPKEELLQPELLESVIRRERIASAFFTTAYFNALVDLRPGLFPLLRHVQFGGEMCSPDHIQRALAAIAAAAGETRIVHLYGPTETATLATLFPIEHIAESAETIPVGKPLVNSTAYVLGEALEPLPPGVTGELYLGGDGLALGYLNRPDLTATQFIPNPFQPGGRLYRTGDLAAWSEAGDLVIKGRTDAQVKIRGHRIEPQEIGHHLERHPAVQSAYVLSVQGAAGKELAAFVIAGDQAMNPDPAAFLGERLPTWMIPAKFIYLDRFPLTPNGKVDHRALAEHPELHYEPIPIADPADSYPLSHAQRRLWFLSLSDEGSRAYNMPLTYRIAGDLNPEALRRTWADLRRRHESLRTVFRADNGHPIQQILPDEAFPLPFVAEDLRHKYQPEAEASRRFEREAGTRFDLENGPLWKVLLFRTGDRAWALMLHLHHIISDGWSIEVTMDEQRLLYLHHQEGTPLELSHNRIGYKDFATWERRFDFTDMEHHWMAKLRDHAGPVALPYDRPPGDHHFQGAYLSFSLDKAQTARLRSLAATGRTTLPNAVLALWALALARFSNQTKFNLGYADANRRHPDLTGLLGFFVNMLVLPVDFEDTHDFGHMLARISDSVFEGLEHGLYPFDRLVEKLNPTRDANSVHLINAVFGYQRFGAEDRSHHSILNPQGLFGPSTEVHSMFNQAFDHGTSKFDLTLFAFEHEHQLQFGLEYDSRVFEERTVDLLVHFFTTLSKYTSCQDTSADIDALLRERDRFALEASEPIAIQEDIAARFSRIARRQPRKCALTDGLSHLTYEETDTLSDRFAAWLAPKLGAHRRVVVMVETGPELGWLLLGILKAGATYVPLNPGLLHRHVKRLVEDAGVRVLVTDFAHQHQAEELLWHFPNLQHLFNIEGDGHALVEQPGELGDVTLWDYVGTSAADDIDAGGWQDSYTGKPFSRTVMDEYGDNALDKLRPYLTPDTRVLEIGCASGITMVRVAPLVGRYVGLDLSPRVLAHARARVEDAGWDHVRLACLEAVDVDMLDEEGFDLIVINSVIQCFPGYNYLREVLAKCVHKLGPTGRIFLGDVMDLARKQEMIVSLRAHLAYSPKAKTKIDWSNELFLCHAMLADLAHDLPAIRAIEIGDKRPCDFDNELTRYRFDIFLEVDRESRDQVFPRLKERHDRRSLPLRPDRVAAPANPVALVHHASRRDIAIDQKGILNLVTDQGDLALAQDDRVLLVHQPFEEVHLFELFGSLLNGATAVIAPQDVLANGADLARIWRDRQVTVALLLTPVFHDLVAGNPAAPAPLRKLITGGDRLEPEYVASVREACPALQLVHAWGPSEATVMTTTLTLDRPYHQIPAGKPLAGNEILILDQEGRPTATGIAGEVFVGGASLGPGYLDEEETRDRFVRLPHRPRGHWFRTGDRGRVDVFGNLHILDDTQVGRRHQEAVPEEPSELTASDATLAASILRIWCRELNQAHIEPHHNFFEIGGHSLKAVRVLHRMQEELDLKIPLAVFFNHPTVSGLVRALQSRGDQAEWLMLSEDHPNLPDIYFIPPGMGQPLIFKGLAQRLSGRFNGVGMFYPSSRDAWTLETMTQSIFHGIMKRHRSGPVYLVGYSLGCNLAFQIAKELEIHGHPVNVVLMDGLVLDGRKRFGDDRNYEMEQWLATWNFEDREDLAECLALCFDAISGRTTLGSIAGDLLAIEARDNPVATEMEKWKGFCEGEFRHLKLPGNHFTMLLEDNGNLDHVADLLEERFR</sequence>
<dbReference type="PROSITE" id="PS00455">
    <property type="entry name" value="AMP_BINDING"/>
    <property type="match status" value="2"/>
</dbReference>
<dbReference type="InterPro" id="IPR029058">
    <property type="entry name" value="AB_hydrolase_fold"/>
</dbReference>
<dbReference type="InterPro" id="IPR010071">
    <property type="entry name" value="AA_adenyl_dom"/>
</dbReference>
<dbReference type="SUPFAM" id="SSF56801">
    <property type="entry name" value="Acetyl-CoA synthetase-like"/>
    <property type="match status" value="3"/>
</dbReference>
<dbReference type="InterPro" id="IPR000873">
    <property type="entry name" value="AMP-dep_synth/lig_dom"/>
</dbReference>
<dbReference type="InterPro" id="IPR045851">
    <property type="entry name" value="AMP-bd_C_sf"/>
</dbReference>
<evidence type="ECO:0000313" key="6">
    <source>
        <dbReference type="EMBL" id="QTD50593.1"/>
    </source>
</evidence>
<dbReference type="GO" id="GO:0003824">
    <property type="term" value="F:catalytic activity"/>
    <property type="evidence" value="ECO:0007669"/>
    <property type="project" value="InterPro"/>
</dbReference>
<dbReference type="Gene3D" id="2.30.38.10">
    <property type="entry name" value="Luciferase, Domain 3"/>
    <property type="match status" value="3"/>
</dbReference>
<dbReference type="CDD" id="cd05930">
    <property type="entry name" value="A_NRPS"/>
    <property type="match status" value="1"/>
</dbReference>
<dbReference type="SUPFAM" id="SSF52777">
    <property type="entry name" value="CoA-dependent acyltransferases"/>
    <property type="match status" value="4"/>
</dbReference>
<dbReference type="SMART" id="SM00824">
    <property type="entry name" value="PKS_TE"/>
    <property type="match status" value="1"/>
</dbReference>
<dbReference type="Pfam" id="PF00550">
    <property type="entry name" value="PP-binding"/>
    <property type="match status" value="2"/>
</dbReference>
<dbReference type="Gene3D" id="3.30.300.30">
    <property type="match status" value="2"/>
</dbReference>